<dbReference type="CDD" id="cd00565">
    <property type="entry name" value="Ubl_ThiS"/>
    <property type="match status" value="1"/>
</dbReference>
<sequence>MHLFVNGEPAQAEDGSTVADLVGARVAPARDGGSGGIAVAVNEAVVPRAAWDATELEPGDRVEILTAVQGG</sequence>
<evidence type="ECO:0000313" key="1">
    <source>
        <dbReference type="EMBL" id="GAA2045540.1"/>
    </source>
</evidence>
<keyword evidence="2" id="KW-1185">Reference proteome</keyword>
<gene>
    <name evidence="1" type="primary">thiS</name>
    <name evidence="1" type="ORF">GCM10009839_56970</name>
</gene>
<dbReference type="Gene3D" id="3.10.20.30">
    <property type="match status" value="1"/>
</dbReference>
<dbReference type="Pfam" id="PF02597">
    <property type="entry name" value="ThiS"/>
    <property type="match status" value="1"/>
</dbReference>
<dbReference type="InterPro" id="IPR012675">
    <property type="entry name" value="Beta-grasp_dom_sf"/>
</dbReference>
<organism evidence="1 2">
    <name type="scientific">Catenulispora yoronensis</name>
    <dbReference type="NCBI Taxonomy" id="450799"/>
    <lineage>
        <taxon>Bacteria</taxon>
        <taxon>Bacillati</taxon>
        <taxon>Actinomycetota</taxon>
        <taxon>Actinomycetes</taxon>
        <taxon>Catenulisporales</taxon>
        <taxon>Catenulisporaceae</taxon>
        <taxon>Catenulispora</taxon>
    </lineage>
</organism>
<dbReference type="InterPro" id="IPR010035">
    <property type="entry name" value="Thi_S"/>
</dbReference>
<comment type="caution">
    <text evidence="1">The sequence shown here is derived from an EMBL/GenBank/DDBJ whole genome shotgun (WGS) entry which is preliminary data.</text>
</comment>
<dbReference type="PANTHER" id="PTHR34472:SF1">
    <property type="entry name" value="SULFUR CARRIER PROTEIN THIS"/>
    <property type="match status" value="1"/>
</dbReference>
<accession>A0ABP5GFH2</accession>
<dbReference type="PANTHER" id="PTHR34472">
    <property type="entry name" value="SULFUR CARRIER PROTEIN THIS"/>
    <property type="match status" value="1"/>
</dbReference>
<protein>
    <submittedName>
        <fullName evidence="1">Sulfur carrier protein ThiS</fullName>
    </submittedName>
</protein>
<dbReference type="NCBIfam" id="TIGR01683">
    <property type="entry name" value="thiS"/>
    <property type="match status" value="1"/>
</dbReference>
<dbReference type="SUPFAM" id="SSF54285">
    <property type="entry name" value="MoaD/ThiS"/>
    <property type="match status" value="1"/>
</dbReference>
<reference evidence="2" key="1">
    <citation type="journal article" date="2019" name="Int. J. Syst. Evol. Microbiol.">
        <title>The Global Catalogue of Microorganisms (GCM) 10K type strain sequencing project: providing services to taxonomists for standard genome sequencing and annotation.</title>
        <authorList>
            <consortium name="The Broad Institute Genomics Platform"/>
            <consortium name="The Broad Institute Genome Sequencing Center for Infectious Disease"/>
            <person name="Wu L."/>
            <person name="Ma J."/>
        </authorList>
    </citation>
    <scope>NUCLEOTIDE SEQUENCE [LARGE SCALE GENOMIC DNA]</scope>
    <source>
        <strain evidence="2">JCM 16014</strain>
    </source>
</reference>
<dbReference type="Proteomes" id="UP001500751">
    <property type="component" value="Unassembled WGS sequence"/>
</dbReference>
<dbReference type="InterPro" id="IPR003749">
    <property type="entry name" value="ThiS/MoaD-like"/>
</dbReference>
<proteinExistence type="predicted"/>
<evidence type="ECO:0000313" key="2">
    <source>
        <dbReference type="Proteomes" id="UP001500751"/>
    </source>
</evidence>
<name>A0ABP5GFH2_9ACTN</name>
<dbReference type="InterPro" id="IPR016155">
    <property type="entry name" value="Mopterin_synth/thiamin_S_b"/>
</dbReference>
<dbReference type="EMBL" id="BAAAQN010000039">
    <property type="protein sequence ID" value="GAA2045540.1"/>
    <property type="molecule type" value="Genomic_DNA"/>
</dbReference>
<dbReference type="RefSeq" id="WP_344668821.1">
    <property type="nucleotide sequence ID" value="NZ_BAAAQN010000039.1"/>
</dbReference>